<dbReference type="EMBL" id="CP048739">
    <property type="protein sequence ID" value="QIB75377.1"/>
    <property type="molecule type" value="Genomic_DNA"/>
</dbReference>
<sequence length="132" mass="16004">MAVFIKQLYDAKRGDFVTVDDVPKGRLEYDQTVTHVDEFGRRHKYRLYQHNPNQPPYDPYDGEYVHHRNRYKDDEPPFRIFERVNGFKRPDLSFLAHKFHTLWGPGCFRGYFFGGNPPYEAFWERRWIKNAD</sequence>
<protein>
    <submittedName>
        <fullName evidence="1">Uncharacterized protein</fullName>
    </submittedName>
</protein>
<reference evidence="1 2" key="1">
    <citation type="submission" date="2020-02" db="EMBL/GenBank/DDBJ databases">
        <title>Whole genome sequence of Halogeometricum borinquense strain wsp4.</title>
        <authorList>
            <person name="Verma D.K."/>
            <person name="Gopal K."/>
            <person name="Prasad E.S."/>
        </authorList>
    </citation>
    <scope>NUCLEOTIDE SEQUENCE [LARGE SCALE GENOMIC DNA]</scope>
    <source>
        <strain evidence="2">wsp4</strain>
    </source>
</reference>
<gene>
    <name evidence="1" type="ORF">G3I44_14400</name>
</gene>
<dbReference type="GeneID" id="44080615"/>
<evidence type="ECO:0000313" key="2">
    <source>
        <dbReference type="Proteomes" id="UP000465846"/>
    </source>
</evidence>
<proteinExistence type="predicted"/>
<name>A0A6C0UJI4_9EURY</name>
<dbReference type="AlphaFoldDB" id="A0A6C0UJI4"/>
<organism evidence="1 2">
    <name type="scientific">Halogeometricum borinquense</name>
    <dbReference type="NCBI Taxonomy" id="60847"/>
    <lineage>
        <taxon>Archaea</taxon>
        <taxon>Methanobacteriati</taxon>
        <taxon>Methanobacteriota</taxon>
        <taxon>Stenosarchaea group</taxon>
        <taxon>Halobacteria</taxon>
        <taxon>Halobacteriales</taxon>
        <taxon>Haloferacaceae</taxon>
        <taxon>Halogeometricum</taxon>
    </lineage>
</organism>
<dbReference type="Proteomes" id="UP000465846">
    <property type="component" value="Chromosome"/>
</dbReference>
<dbReference type="RefSeq" id="WP_163487157.1">
    <property type="nucleotide sequence ID" value="NZ_CP048739.1"/>
</dbReference>
<accession>A0A6C0UJI4</accession>
<evidence type="ECO:0000313" key="1">
    <source>
        <dbReference type="EMBL" id="QIB75377.1"/>
    </source>
</evidence>